<dbReference type="AlphaFoldDB" id="A0A346Y4S9"/>
<accession>A0A346Y4S9</accession>
<dbReference type="KEGG" id="euz:DVS28_a4818"/>
<sequence length="86" mass="9094">MDDQSWAEVVATVRGLVAAAGRGDAIGAHVLLPLPDVESARVMATITWIAHDLLVLEANRQRVSIDTLLERALSGLPTQGDPHGTS</sequence>
<reference evidence="1 2" key="1">
    <citation type="submission" date="2018-09" db="EMBL/GenBank/DDBJ databases">
        <title>Complete genome sequence of Euzebya sp. DY32-46 isolated from seawater of Pacific Ocean.</title>
        <authorList>
            <person name="Xu L."/>
            <person name="Wu Y.-H."/>
            <person name="Xu X.-W."/>
        </authorList>
    </citation>
    <scope>NUCLEOTIDE SEQUENCE [LARGE SCALE GENOMIC DNA]</scope>
    <source>
        <strain evidence="1 2">DY32-46</strain>
    </source>
</reference>
<proteinExistence type="predicted"/>
<evidence type="ECO:0000313" key="2">
    <source>
        <dbReference type="Proteomes" id="UP000264006"/>
    </source>
</evidence>
<organism evidence="1 2">
    <name type="scientific">Euzebya pacifica</name>
    <dbReference type="NCBI Taxonomy" id="1608957"/>
    <lineage>
        <taxon>Bacteria</taxon>
        <taxon>Bacillati</taxon>
        <taxon>Actinomycetota</taxon>
        <taxon>Nitriliruptoria</taxon>
        <taxon>Euzebyales</taxon>
    </lineage>
</organism>
<name>A0A346Y4S9_9ACTN</name>
<dbReference type="RefSeq" id="WP_114593653.1">
    <property type="nucleotide sequence ID" value="NZ_CP031165.1"/>
</dbReference>
<protein>
    <submittedName>
        <fullName evidence="1">Uncharacterized protein</fullName>
    </submittedName>
</protein>
<dbReference type="Proteomes" id="UP000264006">
    <property type="component" value="Chromosome"/>
</dbReference>
<evidence type="ECO:0000313" key="1">
    <source>
        <dbReference type="EMBL" id="AXV09476.1"/>
    </source>
</evidence>
<dbReference type="EMBL" id="CP031165">
    <property type="protein sequence ID" value="AXV09476.1"/>
    <property type="molecule type" value="Genomic_DNA"/>
</dbReference>
<gene>
    <name evidence="1" type="ORF">DVS28_a4818</name>
</gene>
<keyword evidence="2" id="KW-1185">Reference proteome</keyword>